<protein>
    <submittedName>
        <fullName evidence="1">Uncharacterized protein</fullName>
    </submittedName>
</protein>
<comment type="caution">
    <text evidence="1">The sequence shown here is derived from an EMBL/GenBank/DDBJ whole genome shotgun (WGS) entry which is preliminary data.</text>
</comment>
<sequence>MNDDTPTPTHPRAKPDLRARARELRALGHTYNEIATELGVSKSSCSLWLRDMPRPAIGEEQTRRATAARAAGHRRRRARTDDRRLATKRQAARDIGDLTDRDLLLAGAILYWCEGAKRDGRVDFCNSDPAMIGLFLRFLDTAGVTRDRLRFQLQIHEGADLDEAETFWRTLTGADRSRFGKPTIKKSRADSNRRNTGPDYRGCLSVYVCDARTLRWRIEGLVHAMLGTRHPPLGGLPPDIPMTELRRRAVELRRGGGCRAVVGERLGIDDPLLVDALIGDEPPSPDWRRRATAEQINEDTARGLHARGWGCRRISEHLRVPRPTVARWIGATGTAADGTGADGERRIAGIQRHWDRKRVLEEIERRLVGEEAMASVGGLDGRELRFLGALAYWCEGGKDKPYRRKERVQFINGDPGLVRFFLRFVEAAGVERSRLGFRVHIHESGDPAAARRFWSGSIGWDADLAFGKDTIKRHAPRTTYPESQPGYRGCLEIYVAQGADLYRRIEGWALGPALGEAAQERWRR</sequence>
<dbReference type="Proteomes" id="UP000572680">
    <property type="component" value="Unassembled WGS sequence"/>
</dbReference>
<name>A0A7W3LZQ7_ACTNM</name>
<dbReference type="RefSeq" id="WP_182849004.1">
    <property type="nucleotide sequence ID" value="NZ_BAAALP010000019.1"/>
</dbReference>
<proteinExistence type="predicted"/>
<evidence type="ECO:0000313" key="1">
    <source>
        <dbReference type="EMBL" id="MBA8957165.1"/>
    </source>
</evidence>
<accession>A0A7W3LZQ7</accession>
<dbReference type="AlphaFoldDB" id="A0A7W3LZQ7"/>
<dbReference type="EMBL" id="JACJIA010000020">
    <property type="protein sequence ID" value="MBA8957165.1"/>
    <property type="molecule type" value="Genomic_DNA"/>
</dbReference>
<organism evidence="1 2">
    <name type="scientific">Actinomadura namibiensis</name>
    <dbReference type="NCBI Taxonomy" id="182080"/>
    <lineage>
        <taxon>Bacteria</taxon>
        <taxon>Bacillati</taxon>
        <taxon>Actinomycetota</taxon>
        <taxon>Actinomycetes</taxon>
        <taxon>Streptosporangiales</taxon>
        <taxon>Thermomonosporaceae</taxon>
        <taxon>Actinomadura</taxon>
    </lineage>
</organism>
<keyword evidence="2" id="KW-1185">Reference proteome</keyword>
<reference evidence="1 2" key="1">
    <citation type="submission" date="2020-08" db="EMBL/GenBank/DDBJ databases">
        <title>Genomic Encyclopedia of Type Strains, Phase IV (KMG-IV): sequencing the most valuable type-strain genomes for metagenomic binning, comparative biology and taxonomic classification.</title>
        <authorList>
            <person name="Goeker M."/>
        </authorList>
    </citation>
    <scope>NUCLEOTIDE SEQUENCE [LARGE SCALE GENOMIC DNA]</scope>
    <source>
        <strain evidence="1 2">DSM 44197</strain>
    </source>
</reference>
<evidence type="ECO:0000313" key="2">
    <source>
        <dbReference type="Proteomes" id="UP000572680"/>
    </source>
</evidence>
<gene>
    <name evidence="1" type="ORF">HNR61_008856</name>
</gene>